<keyword evidence="5" id="KW-1185">Reference proteome</keyword>
<dbReference type="SUPFAM" id="SSF55874">
    <property type="entry name" value="ATPase domain of HSP90 chaperone/DNA topoisomerase II/histidine kinase"/>
    <property type="match status" value="1"/>
</dbReference>
<gene>
    <name evidence="4" type="ORF">NNL22_17070</name>
</gene>
<evidence type="ECO:0000313" key="4">
    <source>
        <dbReference type="EMBL" id="UZW74710.1"/>
    </source>
</evidence>
<evidence type="ECO:0000256" key="2">
    <source>
        <dbReference type="SAM" id="Phobius"/>
    </source>
</evidence>
<evidence type="ECO:0000259" key="3">
    <source>
        <dbReference type="Pfam" id="PF06580"/>
    </source>
</evidence>
<keyword evidence="2" id="KW-1133">Transmembrane helix</keyword>
<proteinExistence type="predicted"/>
<keyword evidence="4" id="KW-0418">Kinase</keyword>
<feature type="transmembrane region" description="Helical" evidence="2">
    <location>
        <begin position="86"/>
        <end position="107"/>
    </location>
</feature>
<sequence length="382" mass="43181">MKNSPKDKTRATSKSNYHPSQDKASFLASQHRSSGSEMVEESAAEFFLPDLCKVQSVFFLLIVTELVALLFTFAHPSTELLDWNYLGLISLFGHWTVLTSATVLCIARPTLAKLPVNLAATIAFIIIIVITILYSLIADHFLRPQSEPGVDTLFLLRNIVISAIIGGITLRYFYLQQQWKSQRQAELQARLEALQARIRPHFLFNSMNTIASLISTNPDMAEEAVLDLSELFRATLNNKQMLIPLRDELELCKRYLHIEGLRLSGRMAVDWKLSNVDGSALIPPLSLQPLVENAIYHGIQPRTEGGTITIESYRKKNTIYILISNPFDDELSDSHQKGNKIALDNIRRRFEAIFDQQAVMKTSQIDGVFTVTLRFPVHQHSK</sequence>
<feature type="compositionally biased region" description="Basic and acidic residues" evidence="1">
    <location>
        <begin position="1"/>
        <end position="10"/>
    </location>
</feature>
<organism evidence="4 5">
    <name type="scientific">Alkalimarinus sediminis</name>
    <dbReference type="NCBI Taxonomy" id="1632866"/>
    <lineage>
        <taxon>Bacteria</taxon>
        <taxon>Pseudomonadati</taxon>
        <taxon>Pseudomonadota</taxon>
        <taxon>Gammaproteobacteria</taxon>
        <taxon>Alteromonadales</taxon>
        <taxon>Alteromonadaceae</taxon>
        <taxon>Alkalimarinus</taxon>
    </lineage>
</organism>
<dbReference type="Pfam" id="PF06580">
    <property type="entry name" value="His_kinase"/>
    <property type="match status" value="1"/>
</dbReference>
<evidence type="ECO:0000313" key="5">
    <source>
        <dbReference type="Proteomes" id="UP001164472"/>
    </source>
</evidence>
<dbReference type="PANTHER" id="PTHR34220">
    <property type="entry name" value="SENSOR HISTIDINE KINASE YPDA"/>
    <property type="match status" value="1"/>
</dbReference>
<evidence type="ECO:0000256" key="1">
    <source>
        <dbReference type="SAM" id="MobiDB-lite"/>
    </source>
</evidence>
<feature type="transmembrane region" description="Helical" evidence="2">
    <location>
        <begin position="114"/>
        <end position="134"/>
    </location>
</feature>
<feature type="region of interest" description="Disordered" evidence="1">
    <location>
        <begin position="1"/>
        <end position="25"/>
    </location>
</feature>
<dbReference type="InterPro" id="IPR010559">
    <property type="entry name" value="Sig_transdc_His_kin_internal"/>
</dbReference>
<dbReference type="Proteomes" id="UP001164472">
    <property type="component" value="Chromosome"/>
</dbReference>
<dbReference type="AlphaFoldDB" id="A0A9E8HI14"/>
<dbReference type="GO" id="GO:0000155">
    <property type="term" value="F:phosphorelay sensor kinase activity"/>
    <property type="evidence" value="ECO:0007669"/>
    <property type="project" value="InterPro"/>
</dbReference>
<accession>A0A9E8HI14</accession>
<dbReference type="Gene3D" id="3.30.565.10">
    <property type="entry name" value="Histidine kinase-like ATPase, C-terminal domain"/>
    <property type="match status" value="1"/>
</dbReference>
<dbReference type="InterPro" id="IPR050640">
    <property type="entry name" value="Bact_2-comp_sensor_kinase"/>
</dbReference>
<protein>
    <submittedName>
        <fullName evidence="4">Histidine kinase</fullName>
    </submittedName>
</protein>
<keyword evidence="2" id="KW-0812">Transmembrane</keyword>
<feature type="domain" description="Signal transduction histidine kinase internal region" evidence="3">
    <location>
        <begin position="189"/>
        <end position="266"/>
    </location>
</feature>
<feature type="compositionally biased region" description="Polar residues" evidence="1">
    <location>
        <begin position="12"/>
        <end position="25"/>
    </location>
</feature>
<dbReference type="PANTHER" id="PTHR34220:SF7">
    <property type="entry name" value="SENSOR HISTIDINE KINASE YPDA"/>
    <property type="match status" value="1"/>
</dbReference>
<dbReference type="GO" id="GO:0016020">
    <property type="term" value="C:membrane"/>
    <property type="evidence" value="ECO:0007669"/>
    <property type="project" value="InterPro"/>
</dbReference>
<keyword evidence="2" id="KW-0472">Membrane</keyword>
<dbReference type="EMBL" id="CP101527">
    <property type="protein sequence ID" value="UZW74710.1"/>
    <property type="molecule type" value="Genomic_DNA"/>
</dbReference>
<name>A0A9E8HI14_9ALTE</name>
<dbReference type="InterPro" id="IPR036890">
    <property type="entry name" value="HATPase_C_sf"/>
</dbReference>
<keyword evidence="4" id="KW-0808">Transferase</keyword>
<dbReference type="RefSeq" id="WP_251810137.1">
    <property type="nucleotide sequence ID" value="NZ_CP101527.1"/>
</dbReference>
<reference evidence="4" key="1">
    <citation type="submission" date="2022-07" db="EMBL/GenBank/DDBJ databases">
        <title>Alkalimarinus sp. nov., isolated from gut of a Alitta virens.</title>
        <authorList>
            <person name="Yang A.I."/>
            <person name="Shin N.-R."/>
        </authorList>
    </citation>
    <scope>NUCLEOTIDE SEQUENCE</scope>
    <source>
        <strain evidence="4">FA028</strain>
    </source>
</reference>
<feature type="transmembrane region" description="Helical" evidence="2">
    <location>
        <begin position="154"/>
        <end position="174"/>
    </location>
</feature>
<dbReference type="KEGG" id="asem:NNL22_17070"/>
<feature type="transmembrane region" description="Helical" evidence="2">
    <location>
        <begin position="57"/>
        <end position="74"/>
    </location>
</feature>